<reference evidence="5 6" key="1">
    <citation type="submission" date="2015-11" db="EMBL/GenBank/DDBJ databases">
        <title>Genomic analysis of 38 Legionella species identifies large and diverse effector repertoires.</title>
        <authorList>
            <person name="Burstein D."/>
            <person name="Amaro F."/>
            <person name="Zusman T."/>
            <person name="Lifshitz Z."/>
            <person name="Cohen O."/>
            <person name="Gilbert J.A."/>
            <person name="Pupko T."/>
            <person name="Shuman H.A."/>
            <person name="Segal G."/>
        </authorList>
    </citation>
    <scope>NUCLEOTIDE SEQUENCE [LARGE SCALE GENOMIC DNA]</scope>
    <source>
        <strain evidence="5 6">ATCC 43878</strain>
    </source>
</reference>
<keyword evidence="6" id="KW-1185">Reference proteome</keyword>
<evidence type="ECO:0000313" key="5">
    <source>
        <dbReference type="EMBL" id="KTC78088.1"/>
    </source>
</evidence>
<comment type="caution">
    <text evidence="5">The sequence shown here is derived from an EMBL/GenBank/DDBJ whole genome shotgun (WGS) entry which is preliminary data.</text>
</comment>
<dbReference type="EMBL" id="LNXV01000033">
    <property type="protein sequence ID" value="KTC78088.1"/>
    <property type="molecule type" value="Genomic_DNA"/>
</dbReference>
<dbReference type="Gene3D" id="3.30.70.270">
    <property type="match status" value="1"/>
</dbReference>
<comment type="catalytic activity">
    <reaction evidence="3">
        <text>2 GTP = 3',3'-c-di-GMP + 2 diphosphate</text>
        <dbReference type="Rhea" id="RHEA:24898"/>
        <dbReference type="ChEBI" id="CHEBI:33019"/>
        <dbReference type="ChEBI" id="CHEBI:37565"/>
        <dbReference type="ChEBI" id="CHEBI:58805"/>
        <dbReference type="EC" id="2.7.7.65"/>
    </reaction>
</comment>
<dbReference type="GO" id="GO:1902201">
    <property type="term" value="P:negative regulation of bacterial-type flagellum-dependent cell motility"/>
    <property type="evidence" value="ECO:0007669"/>
    <property type="project" value="TreeGrafter"/>
</dbReference>
<dbReference type="AlphaFoldDB" id="A0A0W0S3U3"/>
<organism evidence="5 6">
    <name type="scientific">Legionella brunensis</name>
    <dbReference type="NCBI Taxonomy" id="29422"/>
    <lineage>
        <taxon>Bacteria</taxon>
        <taxon>Pseudomonadati</taxon>
        <taxon>Pseudomonadota</taxon>
        <taxon>Gammaproteobacteria</taxon>
        <taxon>Legionellales</taxon>
        <taxon>Legionellaceae</taxon>
        <taxon>Legionella</taxon>
    </lineage>
</organism>
<evidence type="ECO:0000256" key="2">
    <source>
        <dbReference type="ARBA" id="ARBA00012528"/>
    </source>
</evidence>
<dbReference type="InterPro" id="IPR043128">
    <property type="entry name" value="Rev_trsase/Diguanyl_cyclase"/>
</dbReference>
<dbReference type="GO" id="GO:0005886">
    <property type="term" value="C:plasma membrane"/>
    <property type="evidence" value="ECO:0007669"/>
    <property type="project" value="TreeGrafter"/>
</dbReference>
<dbReference type="CDD" id="cd01949">
    <property type="entry name" value="GGDEF"/>
    <property type="match status" value="1"/>
</dbReference>
<evidence type="ECO:0000313" key="6">
    <source>
        <dbReference type="Proteomes" id="UP000054742"/>
    </source>
</evidence>
<accession>A0A0W0S3U3</accession>
<proteinExistence type="predicted"/>
<sequence>MELIGLNITILLSGSTYKLEPHQKGLICKHKPTGNIRAYVWAPLYAQSDILGLLYLDWENPENNQLINAEINQDLLIGMIAEQTPLGISNIELRETLRNQSFRDALTNLFNRRYLEETLEREISRCARKSVSMALLMIDIDNFKQFNDKFGHEAGDIVIQAFANVLHQFARKEDIACRYGGEEFILIVPEVELDAVLMRIQSLRQVASHIHVRYGSTALPPITVSIGVAMYPDHGETMNELITAADKALYEAKNSGRDKTIVHQN</sequence>
<feature type="domain" description="GGDEF" evidence="4">
    <location>
        <begin position="131"/>
        <end position="265"/>
    </location>
</feature>
<dbReference type="InterPro" id="IPR050469">
    <property type="entry name" value="Diguanylate_Cyclase"/>
</dbReference>
<dbReference type="RefSeq" id="WP_058442366.1">
    <property type="nucleotide sequence ID" value="NZ_CAAAHU010000026.1"/>
</dbReference>
<dbReference type="EC" id="2.7.7.65" evidence="2"/>
<gene>
    <name evidence="5" type="ORF">Lbru_2380</name>
</gene>
<comment type="cofactor">
    <cofactor evidence="1">
        <name>Mg(2+)</name>
        <dbReference type="ChEBI" id="CHEBI:18420"/>
    </cofactor>
</comment>
<evidence type="ECO:0000256" key="3">
    <source>
        <dbReference type="ARBA" id="ARBA00034247"/>
    </source>
</evidence>
<dbReference type="SMART" id="SM00267">
    <property type="entry name" value="GGDEF"/>
    <property type="match status" value="1"/>
</dbReference>
<dbReference type="InterPro" id="IPR029787">
    <property type="entry name" value="Nucleotide_cyclase"/>
</dbReference>
<dbReference type="STRING" id="29422.Lbru_2380"/>
<dbReference type="SUPFAM" id="SSF55073">
    <property type="entry name" value="Nucleotide cyclase"/>
    <property type="match status" value="1"/>
</dbReference>
<name>A0A0W0S3U3_9GAMM</name>
<protein>
    <recommendedName>
        <fullName evidence="2">diguanylate cyclase</fullName>
        <ecNumber evidence="2">2.7.7.65</ecNumber>
    </recommendedName>
</protein>
<dbReference type="PATRIC" id="fig|29422.6.peg.2532"/>
<dbReference type="NCBIfam" id="TIGR00254">
    <property type="entry name" value="GGDEF"/>
    <property type="match status" value="1"/>
</dbReference>
<dbReference type="GO" id="GO:0043709">
    <property type="term" value="P:cell adhesion involved in single-species biofilm formation"/>
    <property type="evidence" value="ECO:0007669"/>
    <property type="project" value="TreeGrafter"/>
</dbReference>
<dbReference type="InterPro" id="IPR000160">
    <property type="entry name" value="GGDEF_dom"/>
</dbReference>
<dbReference type="PANTHER" id="PTHR45138">
    <property type="entry name" value="REGULATORY COMPONENTS OF SENSORY TRANSDUCTION SYSTEM"/>
    <property type="match status" value="1"/>
</dbReference>
<dbReference type="Pfam" id="PF00990">
    <property type="entry name" value="GGDEF"/>
    <property type="match status" value="1"/>
</dbReference>
<dbReference type="PANTHER" id="PTHR45138:SF9">
    <property type="entry name" value="DIGUANYLATE CYCLASE DGCM-RELATED"/>
    <property type="match status" value="1"/>
</dbReference>
<dbReference type="Proteomes" id="UP000054742">
    <property type="component" value="Unassembled WGS sequence"/>
</dbReference>
<evidence type="ECO:0000256" key="1">
    <source>
        <dbReference type="ARBA" id="ARBA00001946"/>
    </source>
</evidence>
<dbReference type="FunFam" id="3.30.70.270:FF:000001">
    <property type="entry name" value="Diguanylate cyclase domain protein"/>
    <property type="match status" value="1"/>
</dbReference>
<dbReference type="GO" id="GO:0052621">
    <property type="term" value="F:diguanylate cyclase activity"/>
    <property type="evidence" value="ECO:0007669"/>
    <property type="project" value="UniProtKB-EC"/>
</dbReference>
<dbReference type="PROSITE" id="PS50887">
    <property type="entry name" value="GGDEF"/>
    <property type="match status" value="1"/>
</dbReference>
<evidence type="ECO:0000259" key="4">
    <source>
        <dbReference type="PROSITE" id="PS50887"/>
    </source>
</evidence>